<keyword evidence="5" id="KW-0704">Schiff base</keyword>
<dbReference type="CDD" id="cd00959">
    <property type="entry name" value="DeoC"/>
    <property type="match status" value="1"/>
</dbReference>
<comment type="similarity">
    <text evidence="2">Belongs to the DeoC/FbaB aldolase family. DeoC type 2 subfamily.</text>
</comment>
<keyword evidence="4 8" id="KW-0456">Lyase</keyword>
<keyword evidence="9" id="KW-1185">Reference proteome</keyword>
<dbReference type="GO" id="GO:0016052">
    <property type="term" value="P:carbohydrate catabolic process"/>
    <property type="evidence" value="ECO:0007669"/>
    <property type="project" value="TreeGrafter"/>
</dbReference>
<comment type="pathway">
    <text evidence="1">Carbohydrate degradation; 2-deoxy-D-ribose 1-phosphate degradation; D-glyceraldehyde 3-phosphate and acetaldehyde from 2-deoxy-alpha-D-ribose 1-phosphate: step 2/2.</text>
</comment>
<proteinExistence type="inferred from homology"/>
<accession>A0A6N6M8E9</accession>
<dbReference type="NCBIfam" id="TIGR00126">
    <property type="entry name" value="deoC"/>
    <property type="match status" value="1"/>
</dbReference>
<evidence type="ECO:0000256" key="2">
    <source>
        <dbReference type="ARBA" id="ARBA00009473"/>
    </source>
</evidence>
<dbReference type="RefSeq" id="WP_151168807.1">
    <property type="nucleotide sequence ID" value="NZ_WACR01000008.1"/>
</dbReference>
<gene>
    <name evidence="8" type="primary">deoC</name>
    <name evidence="8" type="ORF">F3059_10025</name>
</gene>
<comment type="catalytic activity">
    <reaction evidence="6">
        <text>2-deoxy-D-ribose 5-phosphate = D-glyceraldehyde 3-phosphate + acetaldehyde</text>
        <dbReference type="Rhea" id="RHEA:12821"/>
        <dbReference type="ChEBI" id="CHEBI:15343"/>
        <dbReference type="ChEBI" id="CHEBI:59776"/>
        <dbReference type="ChEBI" id="CHEBI:62877"/>
        <dbReference type="EC" id="4.1.2.4"/>
    </reaction>
</comment>
<dbReference type="InterPro" id="IPR011343">
    <property type="entry name" value="DeoC"/>
</dbReference>
<dbReference type="Pfam" id="PF01791">
    <property type="entry name" value="DeoC"/>
    <property type="match status" value="1"/>
</dbReference>
<dbReference type="OrthoDB" id="9778711at2"/>
<dbReference type="Proteomes" id="UP000435357">
    <property type="component" value="Unassembled WGS sequence"/>
</dbReference>
<evidence type="ECO:0000256" key="4">
    <source>
        <dbReference type="ARBA" id="ARBA00023239"/>
    </source>
</evidence>
<dbReference type="Gene3D" id="3.20.20.70">
    <property type="entry name" value="Aldolase class I"/>
    <property type="match status" value="1"/>
</dbReference>
<dbReference type="GO" id="GO:0009264">
    <property type="term" value="P:deoxyribonucleotide catabolic process"/>
    <property type="evidence" value="ECO:0007669"/>
    <property type="project" value="UniProtKB-UniRule"/>
</dbReference>
<evidence type="ECO:0000256" key="6">
    <source>
        <dbReference type="ARBA" id="ARBA00048791"/>
    </source>
</evidence>
<dbReference type="GO" id="GO:0004139">
    <property type="term" value="F:deoxyribose-phosphate aldolase activity"/>
    <property type="evidence" value="ECO:0007669"/>
    <property type="project" value="UniProtKB-UniRule"/>
</dbReference>
<dbReference type="EMBL" id="WACR01000008">
    <property type="protein sequence ID" value="KAB1063397.1"/>
    <property type="molecule type" value="Genomic_DNA"/>
</dbReference>
<reference evidence="8 9" key="1">
    <citation type="submission" date="2019-09" db="EMBL/GenBank/DDBJ databases">
        <title>Genomes of Cryomorphaceae.</title>
        <authorList>
            <person name="Bowman J.P."/>
        </authorList>
    </citation>
    <scope>NUCLEOTIDE SEQUENCE [LARGE SCALE GENOMIC DNA]</scope>
    <source>
        <strain evidence="8 9">KCTC 52047</strain>
    </source>
</reference>
<evidence type="ECO:0000256" key="3">
    <source>
        <dbReference type="ARBA" id="ARBA00012515"/>
    </source>
</evidence>
<dbReference type="AlphaFoldDB" id="A0A6N6M8E9"/>
<dbReference type="GO" id="GO:0005737">
    <property type="term" value="C:cytoplasm"/>
    <property type="evidence" value="ECO:0007669"/>
    <property type="project" value="InterPro"/>
</dbReference>
<evidence type="ECO:0000256" key="1">
    <source>
        <dbReference type="ARBA" id="ARBA00004816"/>
    </source>
</evidence>
<evidence type="ECO:0000256" key="7">
    <source>
        <dbReference type="NCBIfam" id="TIGR00126"/>
    </source>
</evidence>
<dbReference type="PANTHER" id="PTHR10889:SF3">
    <property type="entry name" value="DEOXYRIBOSE-PHOSPHATE ALDOLASE"/>
    <property type="match status" value="1"/>
</dbReference>
<evidence type="ECO:0000313" key="8">
    <source>
        <dbReference type="EMBL" id="KAB1063397.1"/>
    </source>
</evidence>
<dbReference type="PIRSF" id="PIRSF001357">
    <property type="entry name" value="DeoC"/>
    <property type="match status" value="1"/>
</dbReference>
<dbReference type="PANTHER" id="PTHR10889">
    <property type="entry name" value="DEOXYRIBOSE-PHOSPHATE ALDOLASE"/>
    <property type="match status" value="1"/>
</dbReference>
<dbReference type="EC" id="4.1.2.4" evidence="3 7"/>
<comment type="caution">
    <text evidence="8">The sequence shown here is derived from an EMBL/GenBank/DDBJ whole genome shotgun (WGS) entry which is preliminary data.</text>
</comment>
<protein>
    <recommendedName>
        <fullName evidence="3 7">Deoxyribose-phosphate aldolase</fullName>
        <ecNumber evidence="3 7">4.1.2.4</ecNumber>
    </recommendedName>
</protein>
<evidence type="ECO:0000313" key="9">
    <source>
        <dbReference type="Proteomes" id="UP000435357"/>
    </source>
</evidence>
<dbReference type="SMART" id="SM01133">
    <property type="entry name" value="DeoC"/>
    <property type="match status" value="1"/>
</dbReference>
<name>A0A6N6M8E9_9FLAO</name>
<dbReference type="InterPro" id="IPR002915">
    <property type="entry name" value="DeoC/FbaB/LacD_aldolase"/>
</dbReference>
<dbReference type="InterPro" id="IPR013785">
    <property type="entry name" value="Aldolase_TIM"/>
</dbReference>
<sequence>MELDSVRKATEIAEDIKESPVSLKTEQLAFLFSSIDLTTLNNLDNRESVKAFCEKINDFDAPKYNLPDLAAVCVFPNFIETARKTLVNPAIQLACVTGNFPTGQTFPVMKVIETEKAVEDGASEIDMVINRGYTINDEFDLIEKEVSEVKSACDGARLKVILETSDFSDDMKLYNASMAALRGGADFLKTSTGKTNEGATLYKGAILCAAIKDHATKWGMQMGVKFSGGIRTSEDAQRYVKLVHEILGKDWLTPSFFRIGASSLAGKVLTDMDKNISHSF</sequence>
<evidence type="ECO:0000256" key="5">
    <source>
        <dbReference type="ARBA" id="ARBA00023270"/>
    </source>
</evidence>
<organism evidence="8 9">
    <name type="scientific">Salibacter halophilus</name>
    <dbReference type="NCBI Taxonomy" id="1803916"/>
    <lineage>
        <taxon>Bacteria</taxon>
        <taxon>Pseudomonadati</taxon>
        <taxon>Bacteroidota</taxon>
        <taxon>Flavobacteriia</taxon>
        <taxon>Flavobacteriales</taxon>
        <taxon>Salibacteraceae</taxon>
        <taxon>Salibacter</taxon>
    </lineage>
</organism>
<dbReference type="SUPFAM" id="SSF51569">
    <property type="entry name" value="Aldolase"/>
    <property type="match status" value="1"/>
</dbReference>